<feature type="domain" description="OmpR/PhoB-type" evidence="9">
    <location>
        <begin position="124"/>
        <end position="220"/>
    </location>
</feature>
<evidence type="ECO:0000313" key="11">
    <source>
        <dbReference type="EMBL" id="MDR6700256.1"/>
    </source>
</evidence>
<dbReference type="Proteomes" id="UP001265315">
    <property type="component" value="Unassembled WGS sequence"/>
</dbReference>
<feature type="modified residue" description="4-aspartylphosphate" evidence="6">
    <location>
        <position position="51"/>
    </location>
</feature>
<dbReference type="Gene3D" id="6.10.250.690">
    <property type="match status" value="1"/>
</dbReference>
<dbReference type="PANTHER" id="PTHR48111:SF67">
    <property type="entry name" value="TRANSCRIPTIONAL REGULATORY PROTEIN TCTD"/>
    <property type="match status" value="1"/>
</dbReference>
<dbReference type="FunFam" id="3.40.50.2300:FF:000002">
    <property type="entry name" value="DNA-binding response regulator PhoP"/>
    <property type="match status" value="1"/>
</dbReference>
<dbReference type="EMBL" id="JAVDSW010000001">
    <property type="protein sequence ID" value="MDR6700256.1"/>
    <property type="molecule type" value="Genomic_DNA"/>
</dbReference>
<evidence type="ECO:0000256" key="7">
    <source>
        <dbReference type="PROSITE-ProRule" id="PRU01091"/>
    </source>
</evidence>
<dbReference type="InterPro" id="IPR039420">
    <property type="entry name" value="WalR-like"/>
</dbReference>
<reference evidence="10 14" key="2">
    <citation type="submission" date="2018-02" db="EMBL/GenBank/DDBJ databases">
        <title>Complete genome sequence of Agrobacterium tumefaciens 1D1609.</title>
        <authorList>
            <person name="Cho S.-T."/>
            <person name="Haryono M."/>
            <person name="Chang H.-H."/>
            <person name="Santos M.N."/>
            <person name="Lai E.-M."/>
            <person name="Kuo C.-H."/>
        </authorList>
    </citation>
    <scope>NUCLEOTIDE SEQUENCE [LARGE SCALE GENOMIC DNA]</scope>
    <source>
        <strain evidence="10 14">1D1609</strain>
    </source>
</reference>
<dbReference type="SUPFAM" id="SSF52172">
    <property type="entry name" value="CheY-like"/>
    <property type="match status" value="1"/>
</dbReference>
<accession>A0A024J434</accession>
<sequence length="226" mass="24696">MRILLVEDNQVLSEGLSALLRGSGYAVDVVSDGASADAAIAAESFDLVILDLNLPEMDGIEVLRSMRSRQDKAAVLILTARGTPEEKVKGLDLGADDYMIKPFDITEFEARVRVLLRRNAGLRSSALSFGKVLFDLNSRTFSADGRPLDIPAREVALLEVLFMRAGKVVAKEAIVQSLTGFDDDISANAIEQYVSRLRKRLAPHGLTVKTARGIGYYLEKLPEMAE</sequence>
<evidence type="ECO:0000313" key="10">
    <source>
        <dbReference type="EMBL" id="AVH42627.1"/>
    </source>
</evidence>
<dbReference type="InterPro" id="IPR001789">
    <property type="entry name" value="Sig_transdc_resp-reg_receiver"/>
</dbReference>
<dbReference type="Proteomes" id="UP000237717">
    <property type="component" value="Chromosome I"/>
</dbReference>
<dbReference type="eggNOG" id="COG0745">
    <property type="taxonomic scope" value="Bacteria"/>
</dbReference>
<evidence type="ECO:0000313" key="15">
    <source>
        <dbReference type="Proteomes" id="UP001265315"/>
    </source>
</evidence>
<dbReference type="GO" id="GO:0000976">
    <property type="term" value="F:transcription cis-regulatory region binding"/>
    <property type="evidence" value="ECO:0007669"/>
    <property type="project" value="TreeGrafter"/>
</dbReference>
<dbReference type="CDD" id="cd00383">
    <property type="entry name" value="trans_reg_C"/>
    <property type="match status" value="1"/>
</dbReference>
<keyword evidence="5" id="KW-0804">Transcription</keyword>
<dbReference type="PANTHER" id="PTHR48111">
    <property type="entry name" value="REGULATOR OF RPOS"/>
    <property type="match status" value="1"/>
</dbReference>
<keyword evidence="3" id="KW-0805">Transcription regulation</keyword>
<dbReference type="Proteomes" id="UP000222296">
    <property type="component" value="Chromosome Circular"/>
</dbReference>
<dbReference type="SMART" id="SM00862">
    <property type="entry name" value="Trans_reg_C"/>
    <property type="match status" value="1"/>
</dbReference>
<reference evidence="12 13" key="1">
    <citation type="journal article" date="2017" name="Genome Announc.">
        <title>Draft Genome Sequence of Agrobacterium tumefaciens Biovar 1 Strain 186, Isolated from Walnut.</title>
        <authorList>
            <person name="Poret-Peterson A.T."/>
            <person name="Bhatnagar S."/>
            <person name="McClean A.E."/>
            <person name="Kluepfel D.A."/>
        </authorList>
    </citation>
    <scope>NUCLEOTIDE SEQUENCE [LARGE SCALE GENOMIC DNA]</scope>
    <source>
        <strain evidence="12 13">186</strain>
    </source>
</reference>
<evidence type="ECO:0000256" key="3">
    <source>
        <dbReference type="ARBA" id="ARBA00023015"/>
    </source>
</evidence>
<proteinExistence type="predicted"/>
<dbReference type="InterPro" id="IPR001867">
    <property type="entry name" value="OmpR/PhoB-type_DNA-bd"/>
</dbReference>
<dbReference type="EMBL" id="CP042274">
    <property type="protein sequence ID" value="QDY94659.1"/>
    <property type="molecule type" value="Genomic_DNA"/>
</dbReference>
<dbReference type="OrthoDB" id="9802426at2"/>
<evidence type="ECO:0000256" key="6">
    <source>
        <dbReference type="PROSITE-ProRule" id="PRU00169"/>
    </source>
</evidence>
<keyword evidence="4 7" id="KW-0238">DNA-binding</keyword>
<dbReference type="RefSeq" id="WP_003491888.1">
    <property type="nucleotide sequence ID" value="NZ_CCAN010000029.1"/>
</dbReference>
<evidence type="ECO:0000256" key="2">
    <source>
        <dbReference type="ARBA" id="ARBA00023012"/>
    </source>
</evidence>
<evidence type="ECO:0000256" key="5">
    <source>
        <dbReference type="ARBA" id="ARBA00023163"/>
    </source>
</evidence>
<dbReference type="GO" id="GO:0000156">
    <property type="term" value="F:phosphorelay response regulator activity"/>
    <property type="evidence" value="ECO:0007669"/>
    <property type="project" value="TreeGrafter"/>
</dbReference>
<dbReference type="Gene3D" id="3.40.50.2300">
    <property type="match status" value="1"/>
</dbReference>
<dbReference type="EMBL" id="CP026924">
    <property type="protein sequence ID" value="AVH42627.1"/>
    <property type="molecule type" value="Genomic_DNA"/>
</dbReference>
<reference evidence="11" key="4">
    <citation type="submission" date="2023-07" db="EMBL/GenBank/DDBJ databases">
        <title>Sorghum-associated microbial communities from plants grown in Nebraska, USA.</title>
        <authorList>
            <person name="Schachtman D."/>
        </authorList>
    </citation>
    <scope>NUCLEOTIDE SEQUENCE</scope>
    <source>
        <strain evidence="11">1457</strain>
    </source>
</reference>
<reference evidence="12" key="3">
    <citation type="submission" date="2019-07" db="EMBL/GenBank/DDBJ databases">
        <authorList>
            <person name="Poret-Peterson A.T."/>
            <person name="Bhatnagar S."/>
            <person name="Chen L."/>
            <person name="McClean A.E."/>
            <person name="Kluepfel D.A."/>
        </authorList>
    </citation>
    <scope>NUCLEOTIDE SEQUENCE</scope>
    <source>
        <strain evidence="12">186</strain>
    </source>
</reference>
<dbReference type="GO" id="GO:0005829">
    <property type="term" value="C:cytosol"/>
    <property type="evidence" value="ECO:0007669"/>
    <property type="project" value="TreeGrafter"/>
</dbReference>
<dbReference type="GO" id="GO:0032993">
    <property type="term" value="C:protein-DNA complex"/>
    <property type="evidence" value="ECO:0007669"/>
    <property type="project" value="TreeGrafter"/>
</dbReference>
<keyword evidence="2" id="KW-0902">Two-component regulatory system</keyword>
<dbReference type="Pfam" id="PF00072">
    <property type="entry name" value="Response_reg"/>
    <property type="match status" value="1"/>
</dbReference>
<dbReference type="InterPro" id="IPR011006">
    <property type="entry name" value="CheY-like_superfamily"/>
</dbReference>
<dbReference type="GeneID" id="92921979"/>
<feature type="DNA-binding region" description="OmpR/PhoB-type" evidence="7">
    <location>
        <begin position="124"/>
        <end position="220"/>
    </location>
</feature>
<dbReference type="Gene3D" id="1.10.10.10">
    <property type="entry name" value="Winged helix-like DNA-binding domain superfamily/Winged helix DNA-binding domain"/>
    <property type="match status" value="1"/>
</dbReference>
<dbReference type="InterPro" id="IPR036388">
    <property type="entry name" value="WH-like_DNA-bd_sf"/>
</dbReference>
<organism evidence="11 15">
    <name type="scientific">Agrobacterium tumefaciens</name>
    <dbReference type="NCBI Taxonomy" id="358"/>
    <lineage>
        <taxon>Bacteria</taxon>
        <taxon>Pseudomonadati</taxon>
        <taxon>Pseudomonadota</taxon>
        <taxon>Alphaproteobacteria</taxon>
        <taxon>Hyphomicrobiales</taxon>
        <taxon>Rhizobiaceae</taxon>
        <taxon>Rhizobium/Agrobacterium group</taxon>
        <taxon>Agrobacterium</taxon>
        <taxon>Agrobacterium tumefaciens complex</taxon>
    </lineage>
</organism>
<protein>
    <submittedName>
        <fullName evidence="11">DNA-binding response OmpR family regulator</fullName>
    </submittedName>
    <submittedName>
        <fullName evidence="12">Response regulator transcription factor</fullName>
    </submittedName>
    <submittedName>
        <fullName evidence="10">Two component response regulator</fullName>
    </submittedName>
</protein>
<feature type="domain" description="Response regulatory" evidence="8">
    <location>
        <begin position="2"/>
        <end position="116"/>
    </location>
</feature>
<dbReference type="PROSITE" id="PS50110">
    <property type="entry name" value="RESPONSE_REGULATORY"/>
    <property type="match status" value="1"/>
</dbReference>
<evidence type="ECO:0000256" key="1">
    <source>
        <dbReference type="ARBA" id="ARBA00022553"/>
    </source>
</evidence>
<evidence type="ECO:0000259" key="8">
    <source>
        <dbReference type="PROSITE" id="PS50110"/>
    </source>
</evidence>
<dbReference type="SMART" id="SM00448">
    <property type="entry name" value="REC"/>
    <property type="match status" value="1"/>
</dbReference>
<evidence type="ECO:0000313" key="13">
    <source>
        <dbReference type="Proteomes" id="UP000222296"/>
    </source>
</evidence>
<evidence type="ECO:0000313" key="14">
    <source>
        <dbReference type="Proteomes" id="UP000237717"/>
    </source>
</evidence>
<name>A0A024J434_AGRTU</name>
<keyword evidence="1 6" id="KW-0597">Phosphoprotein</keyword>
<evidence type="ECO:0000259" key="9">
    <source>
        <dbReference type="PROSITE" id="PS51755"/>
    </source>
</evidence>
<evidence type="ECO:0000256" key="4">
    <source>
        <dbReference type="ARBA" id="ARBA00023125"/>
    </source>
</evidence>
<dbReference type="CDD" id="cd17624">
    <property type="entry name" value="REC_OmpR_PmrA-like"/>
    <property type="match status" value="1"/>
</dbReference>
<dbReference type="GO" id="GO:0006355">
    <property type="term" value="P:regulation of DNA-templated transcription"/>
    <property type="evidence" value="ECO:0007669"/>
    <property type="project" value="InterPro"/>
</dbReference>
<gene>
    <name evidence="10" type="ORF">At1D1609_25730</name>
    <name evidence="12" type="ORF">CG010_011385</name>
    <name evidence="11" type="ORF">J2W61_000084</name>
</gene>
<dbReference type="Pfam" id="PF00486">
    <property type="entry name" value="Trans_reg_C"/>
    <property type="match status" value="1"/>
</dbReference>
<dbReference type="PROSITE" id="PS51755">
    <property type="entry name" value="OMPR_PHOB"/>
    <property type="match status" value="1"/>
</dbReference>
<dbReference type="AlphaFoldDB" id="A0A024J434"/>
<evidence type="ECO:0000313" key="12">
    <source>
        <dbReference type="EMBL" id="QDY94659.1"/>
    </source>
</evidence>